<gene>
    <name evidence="1" type="ORF">ARC20_10540</name>
</gene>
<accession>A0A0R0AD65</accession>
<comment type="caution">
    <text evidence="1">The sequence shown here is derived from an EMBL/GenBank/DDBJ whole genome shotgun (WGS) entry which is preliminary data.</text>
</comment>
<sequence length="521" mass="56013">MIAEADAASVPATDIDHACAQARRLAAQGRQAEALAVLRPLLDDHAPATAWAMAGWCAWNLAELSPAPLALAAEAAQAFQRAATIDPAREGALARMVGRCHLLQADVDLPAHREAHLAAAVEAYERGFAHGMSSESALLEWAQALHESAASTTSERAALLARLDAVLARGPEDAHASAGWSRQRARAAWLHALDAATAAERDRWHGQAAVHAERAHATSEDPAMRDAWMAESIGAERRYLNLLSPAARSNGFRSLSQRVSARLAEAQGNDPWLAWVHVLADTSQWLQGPAARQRLGEADALLARLEARSTEAPEERQAVTFARAYYLRLRAAHESASTRRDVLAQAASLLAGLRDEPDFPAQPAVILEQAEVALAQAREGRDASAYFDLAARHATTATDLPQTRVAGFRVLLAALLGWQQHQPVPTRAQQIALVAQWLAQADVPPSADTLRLLATAALAGRDVAQAARLSAAAWEAGVESHALLPGWRHADAEWAHQLVESAERSAWEHQHRLLRLAASSC</sequence>
<proteinExistence type="predicted"/>
<organism evidence="1 2">
    <name type="scientific">Stenotrophomonas panacihumi</name>
    <dbReference type="NCBI Taxonomy" id="676599"/>
    <lineage>
        <taxon>Bacteria</taxon>
        <taxon>Pseudomonadati</taxon>
        <taxon>Pseudomonadota</taxon>
        <taxon>Gammaproteobacteria</taxon>
        <taxon>Lysobacterales</taxon>
        <taxon>Lysobacteraceae</taxon>
        <taxon>Stenotrophomonas</taxon>
    </lineage>
</organism>
<evidence type="ECO:0000313" key="2">
    <source>
        <dbReference type="Proteomes" id="UP000051802"/>
    </source>
</evidence>
<dbReference type="STRING" id="676599.ARC20_10540"/>
<evidence type="ECO:0000313" key="1">
    <source>
        <dbReference type="EMBL" id="KRG42848.1"/>
    </source>
</evidence>
<dbReference type="EMBL" id="LLXU01000079">
    <property type="protein sequence ID" value="KRG42848.1"/>
    <property type="molecule type" value="Genomic_DNA"/>
</dbReference>
<name>A0A0R0AD65_9GAMM</name>
<dbReference type="AlphaFoldDB" id="A0A0R0AD65"/>
<protein>
    <submittedName>
        <fullName evidence="1">Uncharacterized protein</fullName>
    </submittedName>
</protein>
<keyword evidence="2" id="KW-1185">Reference proteome</keyword>
<reference evidence="1 2" key="1">
    <citation type="submission" date="2015-10" db="EMBL/GenBank/DDBJ databases">
        <title>Genome sequencing and analysis of members of genus Stenotrophomonas.</title>
        <authorList>
            <person name="Patil P.P."/>
            <person name="Midha S."/>
            <person name="Patil P.B."/>
        </authorList>
    </citation>
    <scope>NUCLEOTIDE SEQUENCE [LARGE SCALE GENOMIC DNA]</scope>
    <source>
        <strain evidence="1 2">JCM 16536</strain>
    </source>
</reference>
<dbReference type="Proteomes" id="UP000051802">
    <property type="component" value="Unassembled WGS sequence"/>
</dbReference>